<dbReference type="EMBL" id="JADDUC020000027">
    <property type="protein sequence ID" value="KAI1231299.1"/>
    <property type="molecule type" value="Genomic_DNA"/>
</dbReference>
<gene>
    <name evidence="3" type="ORF">IHE44_0008240</name>
    <name evidence="2" type="ORF">IHE44_011667</name>
</gene>
<dbReference type="EMBL" id="JADDUC010000537">
    <property type="protein sequence ID" value="KAG0113153.1"/>
    <property type="molecule type" value="Genomic_DNA"/>
</dbReference>
<dbReference type="Proteomes" id="UP000618051">
    <property type="component" value="Unassembled WGS sequence"/>
</dbReference>
<reference evidence="2" key="1">
    <citation type="submission" date="2020-10" db="EMBL/GenBank/DDBJ databases">
        <title>Feather gene expression reveals the developmental basis of iridescence in African starlings.</title>
        <authorList>
            <person name="Rubenstein D.R."/>
        </authorList>
    </citation>
    <scope>NUCLEOTIDE SEQUENCE</scope>
    <source>
        <strain evidence="2">SS15</strain>
        <tissue evidence="2">Liver</tissue>
    </source>
</reference>
<comment type="caution">
    <text evidence="2">The sequence shown here is derived from an EMBL/GenBank/DDBJ whole genome shotgun (WGS) entry which is preliminary data.</text>
</comment>
<reference evidence="3 4" key="2">
    <citation type="journal article" date="2021" name="J. Hered.">
        <title>Feather Gene Expression Elucidates the Developmental Basis of Plumage Iridescence in African Starlings.</title>
        <authorList>
            <person name="Rubenstein D.R."/>
            <person name="Corvelo A."/>
            <person name="MacManes M.D."/>
            <person name="Maia R."/>
            <person name="Narzisi G."/>
            <person name="Rousaki A."/>
            <person name="Vandenabeele P."/>
            <person name="Shawkey M.D."/>
            <person name="Solomon J."/>
        </authorList>
    </citation>
    <scope>NUCLEOTIDE SEQUENCE [LARGE SCALE GENOMIC DNA]</scope>
    <source>
        <strain evidence="3">SS15</strain>
    </source>
</reference>
<dbReference type="AlphaFoldDB" id="A0A835NDH3"/>
<evidence type="ECO:0000313" key="3">
    <source>
        <dbReference type="EMBL" id="KAI1231299.1"/>
    </source>
</evidence>
<proteinExistence type="predicted"/>
<accession>A0A835NDH3</accession>
<dbReference type="OrthoDB" id="668540at2759"/>
<evidence type="ECO:0000256" key="1">
    <source>
        <dbReference type="SAM" id="MobiDB-lite"/>
    </source>
</evidence>
<evidence type="ECO:0000313" key="2">
    <source>
        <dbReference type="EMBL" id="KAG0113153.1"/>
    </source>
</evidence>
<protein>
    <submittedName>
        <fullName evidence="2">Uncharacterized protein</fullName>
    </submittedName>
</protein>
<keyword evidence="4" id="KW-1185">Reference proteome</keyword>
<organism evidence="2">
    <name type="scientific">Lamprotornis superbus</name>
    <dbReference type="NCBI Taxonomy" id="245042"/>
    <lineage>
        <taxon>Eukaryota</taxon>
        <taxon>Metazoa</taxon>
        <taxon>Chordata</taxon>
        <taxon>Craniata</taxon>
        <taxon>Vertebrata</taxon>
        <taxon>Euteleostomi</taxon>
        <taxon>Archelosauria</taxon>
        <taxon>Archosauria</taxon>
        <taxon>Dinosauria</taxon>
        <taxon>Saurischia</taxon>
        <taxon>Theropoda</taxon>
        <taxon>Coelurosauria</taxon>
        <taxon>Aves</taxon>
        <taxon>Neognathae</taxon>
        <taxon>Neoaves</taxon>
        <taxon>Telluraves</taxon>
        <taxon>Australaves</taxon>
        <taxon>Passeriformes</taxon>
        <taxon>Sturnidae</taxon>
        <taxon>Lamprotornis</taxon>
    </lineage>
</organism>
<feature type="compositionally biased region" description="Basic and acidic residues" evidence="1">
    <location>
        <begin position="67"/>
        <end position="94"/>
    </location>
</feature>
<name>A0A835NDH3_9PASS</name>
<sequence length="187" mass="19945">MLMPIMVQRRPGQGFHVNSEVNSVLSPRSESGGLGVSMVEYVLSSSPGDSCLRKGGFGPRDAESDENDKGDKKNKGTFDGDKLGDLKEEGDVMDKSNGLPVQNGIDADNGSEGLAQLASTNGAKPVEDFSNMESQSVPLDAMEHVGMEPLQFDYSGTQVPVDSAAATVGLFDYNSQQQEQILNNLEN</sequence>
<feature type="region of interest" description="Disordered" evidence="1">
    <location>
        <begin position="45"/>
        <end position="128"/>
    </location>
</feature>
<evidence type="ECO:0000313" key="4">
    <source>
        <dbReference type="Proteomes" id="UP000618051"/>
    </source>
</evidence>
<reference evidence="3" key="3">
    <citation type="submission" date="2022-01" db="EMBL/GenBank/DDBJ databases">
        <authorList>
            <person name="Rubenstein D.R."/>
        </authorList>
    </citation>
    <scope>NUCLEOTIDE SEQUENCE</scope>
    <source>
        <strain evidence="3">SS15</strain>
        <tissue evidence="3">Liver</tissue>
    </source>
</reference>